<evidence type="ECO:0000256" key="14">
    <source>
        <dbReference type="ARBA" id="ARBA00073018"/>
    </source>
</evidence>
<comment type="subunit">
    <text evidence="13">Binds to the intracellular domain of tumor necrosis factor type 1 receptor. Binds to RB1. Interacts with SRC. Interacts with SDHA.</text>
</comment>
<dbReference type="Gene3D" id="3.30.230.80">
    <property type="match status" value="1"/>
</dbReference>
<dbReference type="SUPFAM" id="SSF55874">
    <property type="entry name" value="ATPase domain of HSP90 chaperone/DNA topoisomerase II/histidine kinase"/>
    <property type="match status" value="1"/>
</dbReference>
<dbReference type="FunFam" id="3.30.565.10:FF:000021">
    <property type="entry name" value="Heat shock protein 75 kDa, mitochondrial"/>
    <property type="match status" value="1"/>
</dbReference>
<reference evidence="19" key="2">
    <citation type="submission" date="2022-10" db="EMBL/GenBank/DDBJ databases">
        <authorList>
            <consortium name="ENA_rothamsted_submissions"/>
            <consortium name="culmorum"/>
            <person name="King R."/>
        </authorList>
    </citation>
    <scope>NUCLEOTIDE SEQUENCE</scope>
</reference>
<feature type="binding site" evidence="17">
    <location>
        <begin position="176"/>
        <end position="181"/>
    </location>
    <ligand>
        <name>ATP</name>
        <dbReference type="ChEBI" id="CHEBI:30616"/>
    </ligand>
</feature>
<dbReference type="InterPro" id="IPR020575">
    <property type="entry name" value="Hsp90_N"/>
</dbReference>
<evidence type="ECO:0000313" key="20">
    <source>
        <dbReference type="Proteomes" id="UP001153620"/>
    </source>
</evidence>
<comment type="function">
    <text evidence="12">Chaperone that expresses an ATPase activity. Involved in maintaining mitochondrial function and polarization, downstream of PINK1 and mitochondrial complex I. Is a negative regulator of mitochondrial respiration able to modulate the balance between oxidative phosphorylation and aerobic glycolysis. The impact of TRAP1 on mitochondrial respiration is probably mediated by modulation of mitochondrial SRC and inhibition of SDHA.</text>
</comment>
<dbReference type="FunFam" id="3.30.230.80:FF:000004">
    <property type="entry name" value="Heat shock protein 75 kDa"/>
    <property type="match status" value="1"/>
</dbReference>
<feature type="binding site" evidence="17">
    <location>
        <position position="133"/>
    </location>
    <ligand>
        <name>ATP</name>
        <dbReference type="ChEBI" id="CHEBI:30616"/>
    </ligand>
</feature>
<dbReference type="SUPFAM" id="SSF54211">
    <property type="entry name" value="Ribosomal protein S5 domain 2-like"/>
    <property type="match status" value="1"/>
</dbReference>
<evidence type="ECO:0000256" key="9">
    <source>
        <dbReference type="ARBA" id="ARBA00022990"/>
    </source>
</evidence>
<dbReference type="GO" id="GO:0140662">
    <property type="term" value="F:ATP-dependent protein folding chaperone"/>
    <property type="evidence" value="ECO:0007669"/>
    <property type="project" value="InterPro"/>
</dbReference>
<keyword evidence="7" id="KW-0496">Mitochondrion</keyword>
<dbReference type="InterPro" id="IPR036890">
    <property type="entry name" value="HATPase_C_sf"/>
</dbReference>
<evidence type="ECO:0000313" key="19">
    <source>
        <dbReference type="EMBL" id="CAG9810062.1"/>
    </source>
</evidence>
<keyword evidence="6 17" id="KW-0547">Nucleotide-binding</keyword>
<dbReference type="Gene3D" id="1.20.120.790">
    <property type="entry name" value="Heat shock protein 90, C-terminal domain"/>
    <property type="match status" value="1"/>
</dbReference>
<dbReference type="SUPFAM" id="SSF110942">
    <property type="entry name" value="HSP90 C-terminal domain"/>
    <property type="match status" value="1"/>
</dbReference>
<keyword evidence="5" id="KW-0597">Phosphoprotein</keyword>
<organism evidence="19 20">
    <name type="scientific">Chironomus riparius</name>
    <dbReference type="NCBI Taxonomy" id="315576"/>
    <lineage>
        <taxon>Eukaryota</taxon>
        <taxon>Metazoa</taxon>
        <taxon>Ecdysozoa</taxon>
        <taxon>Arthropoda</taxon>
        <taxon>Hexapoda</taxon>
        <taxon>Insecta</taxon>
        <taxon>Pterygota</taxon>
        <taxon>Neoptera</taxon>
        <taxon>Endopterygota</taxon>
        <taxon>Diptera</taxon>
        <taxon>Nematocera</taxon>
        <taxon>Chironomoidea</taxon>
        <taxon>Chironomidae</taxon>
        <taxon>Chironominae</taxon>
        <taxon>Chironomus</taxon>
    </lineage>
</organism>
<dbReference type="Proteomes" id="UP001153620">
    <property type="component" value="Chromosome 4"/>
</dbReference>
<name>A0A9N9WXM1_9DIPT</name>
<dbReference type="FunFam" id="1.20.120.790:FF:000004">
    <property type="entry name" value="Heat shock protein 75 kDa"/>
    <property type="match status" value="1"/>
</dbReference>
<dbReference type="HAMAP" id="MF_00505">
    <property type="entry name" value="HSP90"/>
    <property type="match status" value="1"/>
</dbReference>
<keyword evidence="11" id="KW-0143">Chaperone</keyword>
<evidence type="ECO:0000256" key="7">
    <source>
        <dbReference type="ARBA" id="ARBA00022792"/>
    </source>
</evidence>
<keyword evidence="8 17" id="KW-0067">ATP-binding</keyword>
<sequence>MMSLRIVARNAVKFRNGITTVGKKWNYRAPSSITPALTSRLYHSIIRESEKVKGAPENHEFKAETRMLLDIVAKSLYSENEVFVRELISNASDAIEKFRYISSTNPDNVTGLDRKLEIHIETNKQNRTLIIQDTGVGMTKDEMIDALGTIARSGSKNFLKQIEDSQQGAAANIIGQFGVGFYSAFMCATKVDVYSRGSHPDDVGYMWTSDGTGSFEIQECEDVAVGTKIVIHLKAECREYAEEDRIRDVIKKYSNFVGSPIYLNGNQMNLVQPLWLMEPKEVTDDQHTEFFRYIGNSFDIPRYKLHFKTDVPLSLRTVLYFPEGKPGLFEMSRDSDTGIALYTRKILIQSKTDLMLPKWLRFIKGVVDSEDIPLNLSRELLQNSNLIRRLRNVLTSKVLKFLYDKSVKDPESYEKFYKDYGLFLKEGIVTTQEQPQKEEIAKLLRFETNKNDDGSRIGIEEYIKQLKEDQKEIYYLAAPSRALALNSPYFESLQKRDYPVLFCYEPYDELVLMQLISYIVLMQLISYKGHSLVSVEKEMRRATSTEEVDQFFQEHASDTLSQRDTDDLVRFLKTELGNKVANVKYTSKLDHHPCIVTVEDMAAARHFIKTQSHQLTEDNRYALLQSHLEINPRHPIIKKLHKLTTTDEKLASLLAQQLFSNAMTVAGLVDDPRLLLTQMNELLVKVLEKF</sequence>
<protein>
    <recommendedName>
        <fullName evidence="14">Heat shock protein 75 kDa, mitochondrial</fullName>
    </recommendedName>
    <alternativeName>
        <fullName evidence="4">Heat shock protein 83</fullName>
    </alternativeName>
    <alternativeName>
        <fullName evidence="16">TNFR-associated protein 1</fullName>
    </alternativeName>
    <alternativeName>
        <fullName evidence="15">Tumor necrosis factor type 1 receptor-associated protein</fullName>
    </alternativeName>
</protein>
<evidence type="ECO:0000256" key="11">
    <source>
        <dbReference type="ARBA" id="ARBA00023186"/>
    </source>
</evidence>
<evidence type="ECO:0000256" key="2">
    <source>
        <dbReference type="ARBA" id="ARBA00004305"/>
    </source>
</evidence>
<evidence type="ECO:0000256" key="5">
    <source>
        <dbReference type="ARBA" id="ARBA00022553"/>
    </source>
</evidence>
<keyword evidence="20" id="KW-1185">Reference proteome</keyword>
<dbReference type="Gene3D" id="3.40.50.11260">
    <property type="match status" value="1"/>
</dbReference>
<evidence type="ECO:0000256" key="4">
    <source>
        <dbReference type="ARBA" id="ARBA00021845"/>
    </source>
</evidence>
<evidence type="ECO:0000256" key="16">
    <source>
        <dbReference type="ARBA" id="ARBA00080766"/>
    </source>
</evidence>
<dbReference type="OrthoDB" id="28737at2759"/>
<dbReference type="GO" id="GO:0016887">
    <property type="term" value="F:ATP hydrolysis activity"/>
    <property type="evidence" value="ECO:0007669"/>
    <property type="project" value="InterPro"/>
</dbReference>
<dbReference type="CDD" id="cd16927">
    <property type="entry name" value="HATPase_Hsp90-like"/>
    <property type="match status" value="1"/>
</dbReference>
<dbReference type="InterPro" id="IPR037196">
    <property type="entry name" value="HSP90_C"/>
</dbReference>
<evidence type="ECO:0000256" key="17">
    <source>
        <dbReference type="PIRSR" id="PIRSR002583-1"/>
    </source>
</evidence>
<feature type="binding site" evidence="17">
    <location>
        <begin position="153"/>
        <end position="154"/>
    </location>
    <ligand>
        <name>ATP</name>
        <dbReference type="ChEBI" id="CHEBI:30616"/>
    </ligand>
</feature>
<feature type="domain" description="Histidine kinase/HSP90-like ATPase" evidence="18">
    <location>
        <begin position="79"/>
        <end position="237"/>
    </location>
</feature>
<evidence type="ECO:0000256" key="3">
    <source>
        <dbReference type="ARBA" id="ARBA00008239"/>
    </source>
</evidence>
<keyword evidence="10" id="KW-0472">Membrane</keyword>
<gene>
    <name evidence="19" type="ORF">CHIRRI_LOCUS12879</name>
</gene>
<proteinExistence type="inferred from homology"/>
<dbReference type="PANTHER" id="PTHR11528">
    <property type="entry name" value="HEAT SHOCK PROTEIN 90 FAMILY MEMBER"/>
    <property type="match status" value="1"/>
</dbReference>
<dbReference type="Pfam" id="PF13589">
    <property type="entry name" value="HATPase_c_3"/>
    <property type="match status" value="1"/>
</dbReference>
<evidence type="ECO:0000256" key="13">
    <source>
        <dbReference type="ARBA" id="ARBA00066161"/>
    </source>
</evidence>
<dbReference type="NCBIfam" id="NF003555">
    <property type="entry name" value="PRK05218.1"/>
    <property type="match status" value="1"/>
</dbReference>
<dbReference type="InterPro" id="IPR003594">
    <property type="entry name" value="HATPase_dom"/>
</dbReference>
<dbReference type="GO" id="GO:0019901">
    <property type="term" value="F:protein kinase binding"/>
    <property type="evidence" value="ECO:0007669"/>
    <property type="project" value="UniProtKB-ARBA"/>
</dbReference>
<evidence type="ECO:0000256" key="12">
    <source>
        <dbReference type="ARBA" id="ARBA00057498"/>
    </source>
</evidence>
<dbReference type="Pfam" id="PF00183">
    <property type="entry name" value="HSP90"/>
    <property type="match status" value="1"/>
</dbReference>
<evidence type="ECO:0000256" key="10">
    <source>
        <dbReference type="ARBA" id="ARBA00023136"/>
    </source>
</evidence>
<feature type="binding site" evidence="17">
    <location>
        <position position="90"/>
    </location>
    <ligand>
        <name>ATP</name>
        <dbReference type="ChEBI" id="CHEBI:30616"/>
    </ligand>
</feature>
<dbReference type="EMBL" id="OU895880">
    <property type="protein sequence ID" value="CAG9810062.1"/>
    <property type="molecule type" value="Genomic_DNA"/>
</dbReference>
<evidence type="ECO:0000256" key="1">
    <source>
        <dbReference type="ARBA" id="ARBA00004273"/>
    </source>
</evidence>
<comment type="similarity">
    <text evidence="3">Belongs to the heat shock protein 90 family.</text>
</comment>
<dbReference type="AlphaFoldDB" id="A0A9N9WXM1"/>
<dbReference type="GO" id="GO:0005759">
    <property type="term" value="C:mitochondrial matrix"/>
    <property type="evidence" value="ECO:0007669"/>
    <property type="project" value="UniProtKB-SubCell"/>
</dbReference>
<evidence type="ECO:0000256" key="8">
    <source>
        <dbReference type="ARBA" id="ARBA00022840"/>
    </source>
</evidence>
<dbReference type="InterPro" id="IPR001404">
    <property type="entry name" value="Hsp90_fam"/>
</dbReference>
<dbReference type="SMART" id="SM00387">
    <property type="entry name" value="HATPase_c"/>
    <property type="match status" value="1"/>
</dbReference>
<dbReference type="GO" id="GO:0005743">
    <property type="term" value="C:mitochondrial inner membrane"/>
    <property type="evidence" value="ECO:0007669"/>
    <property type="project" value="UniProtKB-SubCell"/>
</dbReference>
<dbReference type="PIRSF" id="PIRSF002583">
    <property type="entry name" value="Hsp90"/>
    <property type="match status" value="1"/>
</dbReference>
<keyword evidence="9" id="KW-0007">Acetylation</keyword>
<evidence type="ECO:0000256" key="15">
    <source>
        <dbReference type="ARBA" id="ARBA00076190"/>
    </source>
</evidence>
<keyword evidence="7" id="KW-0999">Mitochondrion inner membrane</keyword>
<feature type="binding site" evidence="17">
    <location>
        <position position="227"/>
    </location>
    <ligand>
        <name>ATP</name>
        <dbReference type="ChEBI" id="CHEBI:30616"/>
    </ligand>
</feature>
<dbReference type="Gene3D" id="3.30.565.10">
    <property type="entry name" value="Histidine kinase-like ATPase, C-terminal domain"/>
    <property type="match status" value="1"/>
</dbReference>
<dbReference type="GO" id="GO:0005524">
    <property type="term" value="F:ATP binding"/>
    <property type="evidence" value="ECO:0007669"/>
    <property type="project" value="UniProtKB-KW"/>
</dbReference>
<feature type="binding site" evidence="17">
    <location>
        <position position="138"/>
    </location>
    <ligand>
        <name>ATP</name>
        <dbReference type="ChEBI" id="CHEBI:30616"/>
    </ligand>
</feature>
<reference evidence="19" key="1">
    <citation type="submission" date="2022-01" db="EMBL/GenBank/DDBJ databases">
        <authorList>
            <person name="King R."/>
        </authorList>
    </citation>
    <scope>NUCLEOTIDE SEQUENCE</scope>
</reference>
<feature type="binding site" evidence="17">
    <location>
        <position position="378"/>
    </location>
    <ligand>
        <name>ATP</name>
        <dbReference type="ChEBI" id="CHEBI:30616"/>
    </ligand>
</feature>
<evidence type="ECO:0000256" key="6">
    <source>
        <dbReference type="ARBA" id="ARBA00022741"/>
    </source>
</evidence>
<dbReference type="PRINTS" id="PR00775">
    <property type="entry name" value="HEATSHOCK90"/>
</dbReference>
<comment type="subcellular location">
    <subcellularLocation>
        <location evidence="1">Mitochondrion inner membrane</location>
    </subcellularLocation>
    <subcellularLocation>
        <location evidence="2">Mitochondrion matrix</location>
    </subcellularLocation>
</comment>
<feature type="binding site" evidence="17">
    <location>
        <position position="86"/>
    </location>
    <ligand>
        <name>ATP</name>
        <dbReference type="ChEBI" id="CHEBI:30616"/>
    </ligand>
</feature>
<dbReference type="GO" id="GO:0051082">
    <property type="term" value="F:unfolded protein binding"/>
    <property type="evidence" value="ECO:0007669"/>
    <property type="project" value="InterPro"/>
</dbReference>
<accession>A0A9N9WXM1</accession>
<dbReference type="InterPro" id="IPR020568">
    <property type="entry name" value="Ribosomal_Su5_D2-typ_SF"/>
</dbReference>
<evidence type="ECO:0000259" key="18">
    <source>
        <dbReference type="SMART" id="SM00387"/>
    </source>
</evidence>